<evidence type="ECO:0000313" key="6">
    <source>
        <dbReference type="EMBL" id="KAF2682264.1"/>
    </source>
</evidence>
<dbReference type="Proteomes" id="UP000799291">
    <property type="component" value="Unassembled WGS sequence"/>
</dbReference>
<feature type="transmembrane region" description="Helical" evidence="5">
    <location>
        <begin position="134"/>
        <end position="158"/>
    </location>
</feature>
<gene>
    <name evidence="6" type="ORF">K458DRAFT_342713</name>
</gene>
<accession>A0A6G1IVI7</accession>
<reference evidence="6" key="1">
    <citation type="journal article" date="2020" name="Stud. Mycol.">
        <title>101 Dothideomycetes genomes: a test case for predicting lifestyles and emergence of pathogens.</title>
        <authorList>
            <person name="Haridas S."/>
            <person name="Albert R."/>
            <person name="Binder M."/>
            <person name="Bloem J."/>
            <person name="Labutti K."/>
            <person name="Salamov A."/>
            <person name="Andreopoulos B."/>
            <person name="Baker S."/>
            <person name="Barry K."/>
            <person name="Bills G."/>
            <person name="Bluhm B."/>
            <person name="Cannon C."/>
            <person name="Castanera R."/>
            <person name="Culley D."/>
            <person name="Daum C."/>
            <person name="Ezra D."/>
            <person name="Gonzalez J."/>
            <person name="Henrissat B."/>
            <person name="Kuo A."/>
            <person name="Liang C."/>
            <person name="Lipzen A."/>
            <person name="Lutzoni F."/>
            <person name="Magnuson J."/>
            <person name="Mondo S."/>
            <person name="Nolan M."/>
            <person name="Ohm R."/>
            <person name="Pangilinan J."/>
            <person name="Park H.-J."/>
            <person name="Ramirez L."/>
            <person name="Alfaro M."/>
            <person name="Sun H."/>
            <person name="Tritt A."/>
            <person name="Yoshinaga Y."/>
            <person name="Zwiers L.-H."/>
            <person name="Turgeon B."/>
            <person name="Goodwin S."/>
            <person name="Spatafora J."/>
            <person name="Crous P."/>
            <person name="Grigoriev I."/>
        </authorList>
    </citation>
    <scope>NUCLEOTIDE SEQUENCE</scope>
    <source>
        <strain evidence="6">CBS 122367</strain>
    </source>
</reference>
<evidence type="ECO:0000256" key="3">
    <source>
        <dbReference type="ARBA" id="ARBA00022989"/>
    </source>
</evidence>
<keyword evidence="5" id="KW-0813">Transport</keyword>
<evidence type="ECO:0000256" key="4">
    <source>
        <dbReference type="ARBA" id="ARBA00023136"/>
    </source>
</evidence>
<keyword evidence="5" id="KW-0187">Copper transport</keyword>
<dbReference type="InterPro" id="IPR007274">
    <property type="entry name" value="Cop_transporter"/>
</dbReference>
<dbReference type="PANTHER" id="PTHR12483">
    <property type="entry name" value="SOLUTE CARRIER FAMILY 31 COPPER TRANSPORTERS"/>
    <property type="match status" value="1"/>
</dbReference>
<keyword evidence="5" id="KW-0406">Ion transport</keyword>
<dbReference type="AlphaFoldDB" id="A0A6G1IVI7"/>
<evidence type="ECO:0000256" key="2">
    <source>
        <dbReference type="ARBA" id="ARBA00022692"/>
    </source>
</evidence>
<dbReference type="Pfam" id="PF04145">
    <property type="entry name" value="Ctr"/>
    <property type="match status" value="1"/>
</dbReference>
<sequence length="188" mass="20683">MSGMASTFSVNIRVTLLFTNWVTETPIQYACALIFLFILGLFNRFLAALRSQLESRWTEHADAWGSHNSARPRSGPRLVGHNNATEELEPLSPAPPGVTVDTAEKAGPHRRKGIWVAYSAWSGRRDTIRAAFEFVRAVAGYVLMLAVMTYNVGFFFAVTGSVLLGELAFGRYTHSGTGGKWQEGGCHE</sequence>
<keyword evidence="5" id="KW-0186">Copper</keyword>
<dbReference type="GO" id="GO:0005886">
    <property type="term" value="C:plasma membrane"/>
    <property type="evidence" value="ECO:0007669"/>
    <property type="project" value="TreeGrafter"/>
</dbReference>
<dbReference type="EMBL" id="MU005588">
    <property type="protein sequence ID" value="KAF2682264.1"/>
    <property type="molecule type" value="Genomic_DNA"/>
</dbReference>
<dbReference type="PANTHER" id="PTHR12483:SF27">
    <property type="entry name" value="COPPER TRANSPORT PROTEIN CTR1"/>
    <property type="match status" value="1"/>
</dbReference>
<comment type="similarity">
    <text evidence="5">Belongs to the copper transporter (Ctr) (TC 1.A.56) family. SLC31A subfamily.</text>
</comment>
<organism evidence="6 7">
    <name type="scientific">Lentithecium fluviatile CBS 122367</name>
    <dbReference type="NCBI Taxonomy" id="1168545"/>
    <lineage>
        <taxon>Eukaryota</taxon>
        <taxon>Fungi</taxon>
        <taxon>Dikarya</taxon>
        <taxon>Ascomycota</taxon>
        <taxon>Pezizomycotina</taxon>
        <taxon>Dothideomycetes</taxon>
        <taxon>Pleosporomycetidae</taxon>
        <taxon>Pleosporales</taxon>
        <taxon>Massarineae</taxon>
        <taxon>Lentitheciaceae</taxon>
        <taxon>Lentithecium</taxon>
    </lineage>
</organism>
<evidence type="ECO:0000256" key="1">
    <source>
        <dbReference type="ARBA" id="ARBA00004141"/>
    </source>
</evidence>
<comment type="subcellular location">
    <subcellularLocation>
        <location evidence="1 5">Membrane</location>
        <topology evidence="1 5">Multi-pass membrane protein</topology>
    </subcellularLocation>
</comment>
<proteinExistence type="inferred from homology"/>
<keyword evidence="4 5" id="KW-0472">Membrane</keyword>
<dbReference type="GO" id="GO:0005375">
    <property type="term" value="F:copper ion transmembrane transporter activity"/>
    <property type="evidence" value="ECO:0007669"/>
    <property type="project" value="UniProtKB-UniRule"/>
</dbReference>
<protein>
    <recommendedName>
        <fullName evidence="5">Copper transport protein</fullName>
    </recommendedName>
</protein>
<keyword evidence="2 5" id="KW-0812">Transmembrane</keyword>
<dbReference type="OrthoDB" id="73901at2759"/>
<evidence type="ECO:0000313" key="7">
    <source>
        <dbReference type="Proteomes" id="UP000799291"/>
    </source>
</evidence>
<keyword evidence="3 5" id="KW-1133">Transmembrane helix</keyword>
<keyword evidence="7" id="KW-1185">Reference proteome</keyword>
<feature type="transmembrane region" description="Helical" evidence="5">
    <location>
        <begin position="27"/>
        <end position="46"/>
    </location>
</feature>
<name>A0A6G1IVI7_9PLEO</name>
<evidence type="ECO:0000256" key="5">
    <source>
        <dbReference type="RuleBase" id="RU367022"/>
    </source>
</evidence>